<feature type="region of interest" description="Disordered" evidence="1">
    <location>
        <begin position="954"/>
        <end position="974"/>
    </location>
</feature>
<dbReference type="RefSeq" id="WP_226924166.1">
    <property type="nucleotide sequence ID" value="NZ_BAABXU010000001.1"/>
</dbReference>
<dbReference type="Gene3D" id="2.60.40.1140">
    <property type="entry name" value="Collagen-binding surface protein Cna, B-type domain"/>
    <property type="match status" value="1"/>
</dbReference>
<evidence type="ECO:0000313" key="4">
    <source>
        <dbReference type="Proteomes" id="UP001299409"/>
    </source>
</evidence>
<protein>
    <submittedName>
        <fullName evidence="3">Fibro-slime domain-containing protein</fullName>
    </submittedName>
</protein>
<reference evidence="3 4" key="1">
    <citation type="submission" date="2021-10" db="EMBL/GenBank/DDBJ databases">
        <title>Collection of gut derived symbiotic bacterial strains cultured from healthy donors.</title>
        <authorList>
            <person name="Lin H."/>
            <person name="Littmann E."/>
            <person name="Claire K."/>
            <person name="Pamer E."/>
        </authorList>
    </citation>
    <scope>NUCLEOTIDE SEQUENCE [LARGE SCALE GENOMIC DNA]</scope>
    <source>
        <strain evidence="3 4">MSK.17.68</strain>
    </source>
</reference>
<proteinExistence type="predicted"/>
<evidence type="ECO:0000259" key="2">
    <source>
        <dbReference type="PROSITE" id="PS51820"/>
    </source>
</evidence>
<dbReference type="Gene3D" id="2.60.120.260">
    <property type="entry name" value="Galactose-binding domain-like"/>
    <property type="match status" value="1"/>
</dbReference>
<dbReference type="PANTHER" id="PTHR31137">
    <property type="entry name" value="PROTEIN PSIB-RELATED-RELATED"/>
    <property type="match status" value="1"/>
</dbReference>
<organism evidence="3 4">
    <name type="scientific">Intestinibacter bartlettii</name>
    <dbReference type="NCBI Taxonomy" id="261299"/>
    <lineage>
        <taxon>Bacteria</taxon>
        <taxon>Bacillati</taxon>
        <taxon>Bacillota</taxon>
        <taxon>Clostridia</taxon>
        <taxon>Peptostreptococcales</taxon>
        <taxon>Peptostreptococcaceae</taxon>
        <taxon>Intestinibacter</taxon>
    </lineage>
</organism>
<dbReference type="InterPro" id="IPR037524">
    <property type="entry name" value="PA14/GLEYA"/>
</dbReference>
<evidence type="ECO:0000313" key="3">
    <source>
        <dbReference type="EMBL" id="MCB5446025.1"/>
    </source>
</evidence>
<gene>
    <name evidence="3" type="ORF">LIP50_07425</name>
</gene>
<dbReference type="Proteomes" id="UP001299409">
    <property type="component" value="Unassembled WGS sequence"/>
</dbReference>
<dbReference type="InterPro" id="IPR051154">
    <property type="entry name" value="Prespore-cell_inducing_factor"/>
</dbReference>
<name>A0ABS8CXQ9_9FIRM</name>
<dbReference type="EMBL" id="JAJBMB010000006">
    <property type="protein sequence ID" value="MCB5446025.1"/>
    <property type="molecule type" value="Genomic_DNA"/>
</dbReference>
<dbReference type="PROSITE" id="PS51820">
    <property type="entry name" value="PA14"/>
    <property type="match status" value="1"/>
</dbReference>
<comment type="caution">
    <text evidence="3">The sequence shown here is derived from an EMBL/GenBank/DDBJ whole genome shotgun (WGS) entry which is preliminary data.</text>
</comment>
<evidence type="ECO:0000256" key="1">
    <source>
        <dbReference type="SAM" id="MobiDB-lite"/>
    </source>
</evidence>
<feature type="domain" description="PA14" evidence="2">
    <location>
        <begin position="152"/>
        <end position="351"/>
    </location>
</feature>
<sequence>MKKIINKFLAITMALLIALAVIPFYGVSVSHATKVNNSSNKSADNDIKYFSTTMYNFNKGLFNNATDEGKGKSENNFYFVNENTDSWAQGTGAINRANTFFAYTYNVLVQGIVKNRLTDDGKLQFNYKNAGVFESPEKQISGREVYQNVQFPFVKDANGYYEFNSSKNHVHVDKSKKNGQTLTLESGKQTVGSVSSFFPFNADGNYSPDYHFGMNMSIPFYINENGKDENNNPIKFEFSGDDDVWVFINGKLVLDLGGIHGAIDGSIDFSTGEVKYGFNKTNNVKVIKAGQTTQTDATSTTLQKLGIDMAELAKGENNLQIFYLERGAGESNCKIKFNLQQRDSLEVNKTLGSTTPHTDNNFEFQLLKQNQNGQYEPVGNKAYTLYTANNSIESNNYKTDKNGKFYLKAGQRVNFTSNQIGKYKVVELTGGYEKTWSGRKESIATGNISDNKNAYEIQISENDTKTATRYTVNCINSADVTLNDDTIVLDYGKTVRHNVRTNDNTSSQNASVYGIGSGDLAKNVESATGYSKLDTDVDLHNGKIKIDEDGVVEYTPTRFMNSVDKANYVVSYQVGNGNRQDTRYAYGTVNVLPATSVYYEDDFGTEDNTDSTVGIVWSNGWGTTGGNKDNKEQSSANKNYGWDELYKNDKTYSDETAHYSDVKGATATFTFKGTAVDVYSRTNGDVGLIRAVLYKGTEVTKSAYQMKYIDNVSQSGDYYQIPTLSFDDLEYGTYTVQITAGAKGQGTTGTYYLDGIRVYNPLGNVDANSVAGKAYSEAGESNAQYISVRKDLLDSTKVNDLEASINGSLFIDKSENKVGDKTEDIGTYKDYGPKNEVYVKENQGVAFKIKEYDLDNNKVFIGLKSPQGKDVRVKVTSGEHIQYINLSSAADLYYEITPNEDGNVVIENMTDNLLSITKVRITSKNATTIKNSLISTPELMSYVEKFDSLSVKQDNNKDDSLGKDDIDIENPEDKNDEAVKPVSIWQKIMESIKIWFGK</sequence>
<accession>A0ABS8CXQ9</accession>
<dbReference type="InterPro" id="IPR011874">
    <property type="entry name" value="Fibro_Slime"/>
</dbReference>
<keyword evidence="4" id="KW-1185">Reference proteome</keyword>
<dbReference type="NCBIfam" id="TIGR02148">
    <property type="entry name" value="Fibro_Slime"/>
    <property type="match status" value="1"/>
</dbReference>